<feature type="signal peptide" evidence="2">
    <location>
        <begin position="1"/>
        <end position="23"/>
    </location>
</feature>
<dbReference type="RefSeq" id="WP_151878387.1">
    <property type="nucleotide sequence ID" value="NZ_WCKZ01000038.1"/>
</dbReference>
<dbReference type="InterPro" id="IPR006665">
    <property type="entry name" value="OmpA-like"/>
</dbReference>
<sequence>MKSLKYIIAGFCLAALPGMEAMAQEVVKVDDPWKDYPDKKTLYKDYSRWSIGVNIGMPFYAGDFRSVSRGNNNWAGYMFGLQGSYQFNPIFGARLSVDYGSNRAGSQRYEDDFVLLPNGNTYYNVDFPEGGSYYKDLYSSVHSWNFGLNAEVNLLNLFRRSDGDRRWAVVLAPGIYLQKFSSTVKNRSNDEQFADKLDNKVNLGLGGDLAVRYRINHNFDVQLKGGMIWINNQDFDGINSINTTKHNSMVTAQVGLIWKVGNSKGRKKDNIMYAPGYLPMWKRATKTVTKVVHDTIYIEQKVLEKSPEVVVCKGFPKDLPAVYFERGKWKLDTDKYARELFTIAKTLKENPEVQIDICGYADHTGGEAINKKVTLKRAEALKKFLVKVGIEPERLHTYGLGKDMTIEKELRYTEKARRSEVKEKDKE</sequence>
<dbReference type="Proteomes" id="UP000431177">
    <property type="component" value="Unassembled WGS sequence"/>
</dbReference>
<comment type="caution">
    <text evidence="4">The sequence shown here is derived from an EMBL/GenBank/DDBJ whole genome shotgun (WGS) entry which is preliminary data.</text>
</comment>
<dbReference type="Gene3D" id="3.30.1330.60">
    <property type="entry name" value="OmpA-like domain"/>
    <property type="match status" value="1"/>
</dbReference>
<name>A0A7J5LLH1_BACSE</name>
<dbReference type="PANTHER" id="PTHR30329">
    <property type="entry name" value="STATOR ELEMENT OF FLAGELLAR MOTOR COMPLEX"/>
    <property type="match status" value="1"/>
</dbReference>
<dbReference type="PROSITE" id="PS51123">
    <property type="entry name" value="OMPA_2"/>
    <property type="match status" value="1"/>
</dbReference>
<dbReference type="InterPro" id="IPR036737">
    <property type="entry name" value="OmpA-like_sf"/>
</dbReference>
<dbReference type="SUPFAM" id="SSF103088">
    <property type="entry name" value="OmpA-like"/>
    <property type="match status" value="1"/>
</dbReference>
<reference evidence="4 5" key="1">
    <citation type="journal article" date="2019" name="Nat. Med.">
        <title>A library of human gut bacterial isolates paired with longitudinal multiomics data enables mechanistic microbiome research.</title>
        <authorList>
            <person name="Poyet M."/>
            <person name="Groussin M."/>
            <person name="Gibbons S.M."/>
            <person name="Avila-Pacheco J."/>
            <person name="Jiang X."/>
            <person name="Kearney S.M."/>
            <person name="Perrotta A.R."/>
            <person name="Berdy B."/>
            <person name="Zhao S."/>
            <person name="Lieberman T.D."/>
            <person name="Swanson P.K."/>
            <person name="Smith M."/>
            <person name="Roesemann S."/>
            <person name="Alexander J.E."/>
            <person name="Rich S.A."/>
            <person name="Livny J."/>
            <person name="Vlamakis H."/>
            <person name="Clish C."/>
            <person name="Bullock K."/>
            <person name="Deik A."/>
            <person name="Scott J."/>
            <person name="Pierce K.A."/>
            <person name="Xavier R.J."/>
            <person name="Alm E.J."/>
        </authorList>
    </citation>
    <scope>NUCLEOTIDE SEQUENCE [LARGE SCALE GENOMIC DNA]</scope>
    <source>
        <strain evidence="4 5">BIOML-A2</strain>
    </source>
</reference>
<dbReference type="Pfam" id="PF00691">
    <property type="entry name" value="OmpA"/>
    <property type="match status" value="1"/>
</dbReference>
<evidence type="ECO:0000256" key="2">
    <source>
        <dbReference type="SAM" id="SignalP"/>
    </source>
</evidence>
<protein>
    <submittedName>
        <fullName evidence="4">OmpA family protein</fullName>
    </submittedName>
</protein>
<evidence type="ECO:0000256" key="1">
    <source>
        <dbReference type="PROSITE-ProRule" id="PRU00473"/>
    </source>
</evidence>
<proteinExistence type="predicted"/>
<dbReference type="AlphaFoldDB" id="A0A7J5LLH1"/>
<feature type="domain" description="OmpA-like" evidence="3">
    <location>
        <begin position="311"/>
        <end position="427"/>
    </location>
</feature>
<feature type="chain" id="PRO_5029658036" evidence="2">
    <location>
        <begin position="24"/>
        <end position="427"/>
    </location>
</feature>
<dbReference type="EMBL" id="WCLA01000039">
    <property type="protein sequence ID" value="KAB5325120.1"/>
    <property type="molecule type" value="Genomic_DNA"/>
</dbReference>
<organism evidence="4 5">
    <name type="scientific">Bacteroides stercoris</name>
    <dbReference type="NCBI Taxonomy" id="46506"/>
    <lineage>
        <taxon>Bacteria</taxon>
        <taxon>Pseudomonadati</taxon>
        <taxon>Bacteroidota</taxon>
        <taxon>Bacteroidia</taxon>
        <taxon>Bacteroidales</taxon>
        <taxon>Bacteroidaceae</taxon>
        <taxon>Bacteroides</taxon>
    </lineage>
</organism>
<evidence type="ECO:0000259" key="3">
    <source>
        <dbReference type="PROSITE" id="PS51123"/>
    </source>
</evidence>
<keyword evidence="1" id="KW-0472">Membrane</keyword>
<evidence type="ECO:0000313" key="4">
    <source>
        <dbReference type="EMBL" id="KAB5325120.1"/>
    </source>
</evidence>
<evidence type="ECO:0000313" key="5">
    <source>
        <dbReference type="Proteomes" id="UP000431177"/>
    </source>
</evidence>
<keyword evidence="2" id="KW-0732">Signal</keyword>
<dbReference type="CDD" id="cd07185">
    <property type="entry name" value="OmpA_C-like"/>
    <property type="match status" value="1"/>
</dbReference>
<gene>
    <name evidence="4" type="ORF">F9950_15075</name>
</gene>
<dbReference type="InterPro" id="IPR050330">
    <property type="entry name" value="Bact_OuterMem_StrucFunc"/>
</dbReference>
<dbReference type="PANTHER" id="PTHR30329:SF21">
    <property type="entry name" value="LIPOPROTEIN YIAD-RELATED"/>
    <property type="match status" value="1"/>
</dbReference>
<accession>A0A7J5LLH1</accession>
<dbReference type="GO" id="GO:0016020">
    <property type="term" value="C:membrane"/>
    <property type="evidence" value="ECO:0007669"/>
    <property type="project" value="UniProtKB-UniRule"/>
</dbReference>